<keyword evidence="3" id="KW-0808">Transferase</keyword>
<protein>
    <submittedName>
        <fullName evidence="8">Uncharacterized protein</fullName>
    </submittedName>
</protein>
<evidence type="ECO:0000256" key="4">
    <source>
        <dbReference type="ARBA" id="ARBA00022692"/>
    </source>
</evidence>
<keyword evidence="6 7" id="KW-0472">Membrane</keyword>
<evidence type="ECO:0000256" key="1">
    <source>
        <dbReference type="ARBA" id="ARBA00004141"/>
    </source>
</evidence>
<evidence type="ECO:0000256" key="7">
    <source>
        <dbReference type="SAM" id="Phobius"/>
    </source>
</evidence>
<dbReference type="GO" id="GO:0006679">
    <property type="term" value="P:glucosylceramide biosynthetic process"/>
    <property type="evidence" value="ECO:0007669"/>
    <property type="project" value="TreeGrafter"/>
</dbReference>
<evidence type="ECO:0000256" key="6">
    <source>
        <dbReference type="ARBA" id="ARBA00023136"/>
    </source>
</evidence>
<reference evidence="8 9" key="1">
    <citation type="journal article" date="2023" name="Hortic Res">
        <title>Pangenome of water caltrop reveals structural variations and asymmetric subgenome divergence after allopolyploidization.</title>
        <authorList>
            <person name="Zhang X."/>
            <person name="Chen Y."/>
            <person name="Wang L."/>
            <person name="Yuan Y."/>
            <person name="Fang M."/>
            <person name="Shi L."/>
            <person name="Lu R."/>
            <person name="Comes H.P."/>
            <person name="Ma Y."/>
            <person name="Chen Y."/>
            <person name="Huang G."/>
            <person name="Zhou Y."/>
            <person name="Zheng Z."/>
            <person name="Qiu Y."/>
        </authorList>
    </citation>
    <scope>NUCLEOTIDE SEQUENCE [LARGE SCALE GENOMIC DNA]</scope>
    <source>
        <strain evidence="8">F231</strain>
    </source>
</reference>
<feature type="transmembrane region" description="Helical" evidence="7">
    <location>
        <begin position="23"/>
        <end position="48"/>
    </location>
</feature>
<dbReference type="PANTHER" id="PTHR12726">
    <property type="entry name" value="CERAMIDE GLUCOSYLTRANSFERASE"/>
    <property type="match status" value="1"/>
</dbReference>
<comment type="subcellular location">
    <subcellularLocation>
        <location evidence="1">Membrane</location>
        <topology evidence="1">Multi-pass membrane protein</topology>
    </subcellularLocation>
</comment>
<proteinExistence type="predicted"/>
<organism evidence="8 9">
    <name type="scientific">Trapa natans</name>
    <name type="common">Water chestnut</name>
    <dbReference type="NCBI Taxonomy" id="22666"/>
    <lineage>
        <taxon>Eukaryota</taxon>
        <taxon>Viridiplantae</taxon>
        <taxon>Streptophyta</taxon>
        <taxon>Embryophyta</taxon>
        <taxon>Tracheophyta</taxon>
        <taxon>Spermatophyta</taxon>
        <taxon>Magnoliopsida</taxon>
        <taxon>eudicotyledons</taxon>
        <taxon>Gunneridae</taxon>
        <taxon>Pentapetalae</taxon>
        <taxon>rosids</taxon>
        <taxon>malvids</taxon>
        <taxon>Myrtales</taxon>
        <taxon>Lythraceae</taxon>
        <taxon>Trapa</taxon>
    </lineage>
</organism>
<dbReference type="Proteomes" id="UP001346149">
    <property type="component" value="Unassembled WGS sequence"/>
</dbReference>
<sequence>MMSALDSVDSLLFSLSRAFCSPLAVFVQIQGCTICLLLALGWILAAYVRYREIKRMKNGMKQGNSFVFLCQDINELEHSNQVQLPGVSVVMPLKGFGEHNLHNWKSQQNIPNSVNPLSGICHVTSLELSCNSFNRMAF</sequence>
<name>A0AAN7KUX5_TRANT</name>
<keyword evidence="4 7" id="KW-0812">Transmembrane</keyword>
<gene>
    <name evidence="8" type="ORF">SAY86_013629</name>
</gene>
<dbReference type="InterPro" id="IPR025993">
    <property type="entry name" value="Ceramide_glucosylTrfase"/>
</dbReference>
<evidence type="ECO:0000313" key="9">
    <source>
        <dbReference type="Proteomes" id="UP001346149"/>
    </source>
</evidence>
<evidence type="ECO:0000256" key="3">
    <source>
        <dbReference type="ARBA" id="ARBA00022679"/>
    </source>
</evidence>
<evidence type="ECO:0000256" key="5">
    <source>
        <dbReference type="ARBA" id="ARBA00022989"/>
    </source>
</evidence>
<keyword evidence="2" id="KW-0328">Glycosyltransferase</keyword>
<dbReference type="PANTHER" id="PTHR12726:SF0">
    <property type="entry name" value="CERAMIDE GLUCOSYLTRANSFERASE"/>
    <property type="match status" value="1"/>
</dbReference>
<dbReference type="GO" id="GO:0008120">
    <property type="term" value="F:ceramide glucosyltransferase activity"/>
    <property type="evidence" value="ECO:0007669"/>
    <property type="project" value="TreeGrafter"/>
</dbReference>
<comment type="caution">
    <text evidence="8">The sequence shown here is derived from an EMBL/GenBank/DDBJ whole genome shotgun (WGS) entry which is preliminary data.</text>
</comment>
<keyword evidence="5 7" id="KW-1133">Transmembrane helix</keyword>
<evidence type="ECO:0000256" key="2">
    <source>
        <dbReference type="ARBA" id="ARBA00022676"/>
    </source>
</evidence>
<accession>A0AAN7KUX5</accession>
<dbReference type="AlphaFoldDB" id="A0AAN7KUX5"/>
<keyword evidence="9" id="KW-1185">Reference proteome</keyword>
<dbReference type="GO" id="GO:0016020">
    <property type="term" value="C:membrane"/>
    <property type="evidence" value="ECO:0007669"/>
    <property type="project" value="UniProtKB-SubCell"/>
</dbReference>
<dbReference type="EMBL" id="JAXQNO010000020">
    <property type="protein sequence ID" value="KAK4771854.1"/>
    <property type="molecule type" value="Genomic_DNA"/>
</dbReference>
<evidence type="ECO:0000313" key="8">
    <source>
        <dbReference type="EMBL" id="KAK4771854.1"/>
    </source>
</evidence>